<dbReference type="Proteomes" id="UP001528823">
    <property type="component" value="Unassembled WGS sequence"/>
</dbReference>
<gene>
    <name evidence="1" type="ORF">ORQ98_06605</name>
</gene>
<accession>A0ABT5U5J9</accession>
<dbReference type="RefSeq" id="WP_274687994.1">
    <property type="nucleotide sequence ID" value="NZ_JAPMOU010000005.1"/>
</dbReference>
<evidence type="ECO:0000313" key="1">
    <source>
        <dbReference type="EMBL" id="MDE1461635.1"/>
    </source>
</evidence>
<reference evidence="1 2" key="1">
    <citation type="submission" date="2022-11" db="EMBL/GenBank/DDBJ databases">
        <title>Spartinivicinus poritis sp. nov., isolated from scleractinian coral Porites lutea.</title>
        <authorList>
            <person name="Zhang G."/>
            <person name="Cai L."/>
            <person name="Wei Q."/>
        </authorList>
    </citation>
    <scope>NUCLEOTIDE SEQUENCE [LARGE SCALE GENOMIC DNA]</scope>
    <source>
        <strain evidence="1 2">A2-2</strain>
    </source>
</reference>
<protein>
    <submittedName>
        <fullName evidence="1">Uncharacterized protein</fullName>
    </submittedName>
</protein>
<comment type="caution">
    <text evidence="1">The sequence shown here is derived from an EMBL/GenBank/DDBJ whole genome shotgun (WGS) entry which is preliminary data.</text>
</comment>
<evidence type="ECO:0000313" key="2">
    <source>
        <dbReference type="Proteomes" id="UP001528823"/>
    </source>
</evidence>
<keyword evidence="2" id="KW-1185">Reference proteome</keyword>
<dbReference type="EMBL" id="JAPMOU010000005">
    <property type="protein sequence ID" value="MDE1461635.1"/>
    <property type="molecule type" value="Genomic_DNA"/>
</dbReference>
<proteinExistence type="predicted"/>
<sequence>MAHRYYYLTISNAYSNIKAGETVLIDTHQQPKKGELGVYLTEDNKEIIKKCTNNEANAIGRVIFIGIKLFN</sequence>
<name>A0ABT5U5J9_9GAMM</name>
<organism evidence="1 2">
    <name type="scientific">Spartinivicinus poritis</name>
    <dbReference type="NCBI Taxonomy" id="2994640"/>
    <lineage>
        <taxon>Bacteria</taxon>
        <taxon>Pseudomonadati</taxon>
        <taxon>Pseudomonadota</taxon>
        <taxon>Gammaproteobacteria</taxon>
        <taxon>Oceanospirillales</taxon>
        <taxon>Zooshikellaceae</taxon>
        <taxon>Spartinivicinus</taxon>
    </lineage>
</organism>